<dbReference type="EMBL" id="MCBS01021944">
    <property type="protein sequence ID" value="RKF77456.1"/>
    <property type="molecule type" value="Genomic_DNA"/>
</dbReference>
<protein>
    <submittedName>
        <fullName evidence="1">Integrase and RNaseH domain-containing protein</fullName>
    </submittedName>
</protein>
<name>A0A420ISC7_9PEZI</name>
<evidence type="ECO:0000313" key="2">
    <source>
        <dbReference type="Proteomes" id="UP000285326"/>
    </source>
</evidence>
<dbReference type="AlphaFoldDB" id="A0A420ISC7"/>
<gene>
    <name evidence="1" type="ORF">GcM1_219044</name>
</gene>
<proteinExistence type="predicted"/>
<sequence length="613" mass="70964">MISPPTTTYSIDEGAWGKSFDPTQKDQCKEPIINGYITLMILKYEMSKYTDILLWKDFREDFERWSIDIFKISNRTALKKLRDHLVTHGVWIKAQAVSISYAKVLQECLDSDIRYDWTEQEINDHLIEYRGLFDSRSNPTNYSATPAIKQSSITPKKEFPESLSAESNFSSKQQFPSQITIPGRSSNFEGVSTKLLTDLMKIYSQDDKKYGGEFFDFLDVKLQEFYDCCAKIGLTGAYHHAFSIMLKGRARSYYYSMIARKSYYLTTMVNLMRTHFETDENRQMYISEWRMTTLKKTIIQNPDKSRLKCLKMTIETLQKLQQGLPIESRGENVLRDQLINACRGVEECNLSLYKPAIKFKGVCAELRSAVGTFIRSQDSSAFNNHTQFNQQTNLENYDESQFWTDRTYQGRNRENGYKYSQHGETLNGNKFRAGAPRGNFLGSRNFQERSRQKKCYKAYERFQQHTQYTTDREVTPHYYQSFLAHFEGLERIPDHLDNKQEIDQLLMKMQIEDEKCHDGFFTEFGEINGAHMVAILNDQSTLHAVTTKDLFKEPFKPEKDTSTFTFESRYSSEIFQGIMPDSGAAGVSTAGEPQFIALQKIDPTVQLDTSTAG</sequence>
<dbReference type="Proteomes" id="UP000285326">
    <property type="component" value="Unassembled WGS sequence"/>
</dbReference>
<organism evidence="1 2">
    <name type="scientific">Golovinomyces cichoracearum</name>
    <dbReference type="NCBI Taxonomy" id="62708"/>
    <lineage>
        <taxon>Eukaryota</taxon>
        <taxon>Fungi</taxon>
        <taxon>Dikarya</taxon>
        <taxon>Ascomycota</taxon>
        <taxon>Pezizomycotina</taxon>
        <taxon>Leotiomycetes</taxon>
        <taxon>Erysiphales</taxon>
        <taxon>Erysiphaceae</taxon>
        <taxon>Golovinomyces</taxon>
    </lineage>
</organism>
<accession>A0A420ISC7</accession>
<comment type="caution">
    <text evidence="1">The sequence shown here is derived from an EMBL/GenBank/DDBJ whole genome shotgun (WGS) entry which is preliminary data.</text>
</comment>
<reference evidence="1 2" key="1">
    <citation type="journal article" date="2018" name="BMC Genomics">
        <title>Comparative genome analyses reveal sequence features reflecting distinct modes of host-adaptation between dicot and monocot powdery mildew.</title>
        <authorList>
            <person name="Wu Y."/>
            <person name="Ma X."/>
            <person name="Pan Z."/>
            <person name="Kale S.D."/>
            <person name="Song Y."/>
            <person name="King H."/>
            <person name="Zhang Q."/>
            <person name="Presley C."/>
            <person name="Deng X."/>
            <person name="Wei C.I."/>
            <person name="Xiao S."/>
        </authorList>
    </citation>
    <scope>NUCLEOTIDE SEQUENCE [LARGE SCALE GENOMIC DNA]</scope>
    <source>
        <strain evidence="1">UMSG1</strain>
    </source>
</reference>
<evidence type="ECO:0000313" key="1">
    <source>
        <dbReference type="EMBL" id="RKF77456.1"/>
    </source>
</evidence>